<proteinExistence type="predicted"/>
<name>A0A843YVM2_9BURK</name>
<dbReference type="Pfam" id="PF13211">
    <property type="entry name" value="DUF4019"/>
    <property type="match status" value="1"/>
</dbReference>
<dbReference type="InterPro" id="IPR025091">
    <property type="entry name" value="DUF4019"/>
</dbReference>
<dbReference type="EMBL" id="WINI01000007">
    <property type="protein sequence ID" value="MQR02027.1"/>
    <property type="molecule type" value="Genomic_DNA"/>
</dbReference>
<comment type="caution">
    <text evidence="1">The sequence shown here is derived from an EMBL/GenBank/DDBJ whole genome shotgun (WGS) entry which is preliminary data.</text>
</comment>
<keyword evidence="2" id="KW-1185">Reference proteome</keyword>
<dbReference type="AlphaFoldDB" id="A0A843YVM2"/>
<reference evidence="1 2" key="1">
    <citation type="submission" date="2019-10" db="EMBL/GenBank/DDBJ databases">
        <title>Glaciimonas soli sp. nov., a psychrophilic bacterium isolated from the forest soil of a high elevation mountain in Taiwan.</title>
        <authorList>
            <person name="Wang L.-T."/>
            <person name="Shieh W.Y."/>
        </authorList>
    </citation>
    <scope>NUCLEOTIDE SEQUENCE [LARGE SCALE GENOMIC DNA]</scope>
    <source>
        <strain evidence="1 2">GS1</strain>
    </source>
</reference>
<gene>
    <name evidence="1" type="ORF">GEV47_15220</name>
</gene>
<protein>
    <submittedName>
        <fullName evidence="1">DUF4019 domain-containing protein</fullName>
    </submittedName>
</protein>
<dbReference type="OrthoDB" id="8666589at2"/>
<organism evidence="1 2">
    <name type="scientific">Glaciimonas soli</name>
    <dbReference type="NCBI Taxonomy" id="2590999"/>
    <lineage>
        <taxon>Bacteria</taxon>
        <taxon>Pseudomonadati</taxon>
        <taxon>Pseudomonadota</taxon>
        <taxon>Betaproteobacteria</taxon>
        <taxon>Burkholderiales</taxon>
        <taxon>Oxalobacteraceae</taxon>
        <taxon>Glaciimonas</taxon>
    </lineage>
</organism>
<evidence type="ECO:0000313" key="2">
    <source>
        <dbReference type="Proteomes" id="UP000451565"/>
    </source>
</evidence>
<dbReference type="RefSeq" id="WP_153235591.1">
    <property type="nucleotide sequence ID" value="NZ_WINI01000007.1"/>
</dbReference>
<sequence length="92" mass="10701">MCGESNVIMQKNISKDDWAKYLNSLHAELGKLTSRGWVQIIRMGQPANLPQGEYLNVIFFRVLLMRILLKPYHWFKMVKVGHQSVILSARRS</sequence>
<dbReference type="Proteomes" id="UP000451565">
    <property type="component" value="Unassembled WGS sequence"/>
</dbReference>
<accession>A0A843YVM2</accession>
<evidence type="ECO:0000313" key="1">
    <source>
        <dbReference type="EMBL" id="MQR02027.1"/>
    </source>
</evidence>